<gene>
    <name evidence="9 11" type="primary">surE</name>
    <name evidence="11" type="ORF">QB898_12295</name>
</gene>
<evidence type="ECO:0000256" key="7">
    <source>
        <dbReference type="ARBA" id="ARBA00022741"/>
    </source>
</evidence>
<dbReference type="GO" id="GO:0008254">
    <property type="term" value="F:3'-nucleotidase activity"/>
    <property type="evidence" value="ECO:0007669"/>
    <property type="project" value="TreeGrafter"/>
</dbReference>
<keyword evidence="5 9" id="KW-0963">Cytoplasm</keyword>
<evidence type="ECO:0000313" key="12">
    <source>
        <dbReference type="Proteomes" id="UP001237156"/>
    </source>
</evidence>
<dbReference type="GO" id="GO:0005737">
    <property type="term" value="C:cytoplasm"/>
    <property type="evidence" value="ECO:0007669"/>
    <property type="project" value="UniProtKB-SubCell"/>
</dbReference>
<dbReference type="FunFam" id="3.40.1210.10:FF:000001">
    <property type="entry name" value="5'/3'-nucleotidase SurE"/>
    <property type="match status" value="1"/>
</dbReference>
<evidence type="ECO:0000256" key="2">
    <source>
        <dbReference type="ARBA" id="ARBA00001946"/>
    </source>
</evidence>
<comment type="caution">
    <text evidence="11">The sequence shown here is derived from an EMBL/GenBank/DDBJ whole genome shotgun (WGS) entry which is preliminary data.</text>
</comment>
<evidence type="ECO:0000256" key="1">
    <source>
        <dbReference type="ARBA" id="ARBA00000815"/>
    </source>
</evidence>
<dbReference type="NCBIfam" id="NF001490">
    <property type="entry name" value="PRK00346.1-4"/>
    <property type="match status" value="1"/>
</dbReference>
<comment type="subcellular location">
    <subcellularLocation>
        <location evidence="3 9">Cytoplasm</location>
    </subcellularLocation>
</comment>
<feature type="binding site" evidence="9">
    <location>
        <position position="93"/>
    </location>
    <ligand>
        <name>a divalent metal cation</name>
        <dbReference type="ChEBI" id="CHEBI:60240"/>
    </ligand>
</feature>
<evidence type="ECO:0000256" key="6">
    <source>
        <dbReference type="ARBA" id="ARBA00022723"/>
    </source>
</evidence>
<dbReference type="GO" id="GO:0000166">
    <property type="term" value="F:nucleotide binding"/>
    <property type="evidence" value="ECO:0007669"/>
    <property type="project" value="UniProtKB-KW"/>
</dbReference>
<comment type="cofactor">
    <cofactor evidence="2">
        <name>Mg(2+)</name>
        <dbReference type="ChEBI" id="CHEBI:18420"/>
    </cofactor>
</comment>
<keyword evidence="12" id="KW-1185">Reference proteome</keyword>
<organism evidence="11 12">
    <name type="scientific">Ottowia cancrivicina</name>
    <dbReference type="NCBI Taxonomy" id="3040346"/>
    <lineage>
        <taxon>Bacteria</taxon>
        <taxon>Pseudomonadati</taxon>
        <taxon>Pseudomonadota</taxon>
        <taxon>Betaproteobacteria</taxon>
        <taxon>Burkholderiales</taxon>
        <taxon>Comamonadaceae</taxon>
        <taxon>Ottowia</taxon>
    </lineage>
</organism>
<evidence type="ECO:0000313" key="11">
    <source>
        <dbReference type="EMBL" id="MDG9700478.1"/>
    </source>
</evidence>
<sequence length="264" mass="27457">MKILLCNDDGYQAPGICALHAALAAAPGVQVEVVAPERNNSAKSNALTLHAPLFVHEAANGFRYVSGTPADCVHLALTGLLGYRPDLVVSGINNGANMGDDTLYSGTVGAAMEGYLFGIPAIAFSQVQKGWAHLEDAALKARDIVLGVAAGRVGEGAGGQPWLLNINIPNLPLAQLGRVKVCRLGRRHAAEKACVQVSPHGDTMYWIGGAGPALDAAEGTDFHATASGCVSLTPLQVDLTDHDRLAYWHQGLAGTLTGKGPERP</sequence>
<comment type="cofactor">
    <cofactor evidence="9">
        <name>a divalent metal cation</name>
        <dbReference type="ChEBI" id="CHEBI:60240"/>
    </cofactor>
    <text evidence="9">Binds 1 divalent metal cation per subunit.</text>
</comment>
<dbReference type="EC" id="3.1.3.5" evidence="9"/>
<dbReference type="Proteomes" id="UP001237156">
    <property type="component" value="Unassembled WGS sequence"/>
</dbReference>
<comment type="similarity">
    <text evidence="4 9">Belongs to the SurE nucleotidase family.</text>
</comment>
<dbReference type="PANTHER" id="PTHR30457">
    <property type="entry name" value="5'-NUCLEOTIDASE SURE"/>
    <property type="match status" value="1"/>
</dbReference>
<comment type="function">
    <text evidence="9">Nucleotidase that shows phosphatase activity on nucleoside 5'-monophosphates.</text>
</comment>
<evidence type="ECO:0000256" key="3">
    <source>
        <dbReference type="ARBA" id="ARBA00004496"/>
    </source>
</evidence>
<evidence type="ECO:0000256" key="9">
    <source>
        <dbReference type="HAMAP-Rule" id="MF_00060"/>
    </source>
</evidence>
<comment type="catalytic activity">
    <reaction evidence="1 9">
        <text>a ribonucleoside 5'-phosphate + H2O = a ribonucleoside + phosphate</text>
        <dbReference type="Rhea" id="RHEA:12484"/>
        <dbReference type="ChEBI" id="CHEBI:15377"/>
        <dbReference type="ChEBI" id="CHEBI:18254"/>
        <dbReference type="ChEBI" id="CHEBI:43474"/>
        <dbReference type="ChEBI" id="CHEBI:58043"/>
        <dbReference type="EC" id="3.1.3.5"/>
    </reaction>
</comment>
<dbReference type="NCBIfam" id="NF001489">
    <property type="entry name" value="PRK00346.1-3"/>
    <property type="match status" value="1"/>
</dbReference>
<dbReference type="SUPFAM" id="SSF64167">
    <property type="entry name" value="SurE-like"/>
    <property type="match status" value="1"/>
</dbReference>
<keyword evidence="6 9" id="KW-0479">Metal-binding</keyword>
<reference evidence="11 12" key="1">
    <citation type="submission" date="2023-04" db="EMBL/GenBank/DDBJ databases">
        <title>Ottowia paracancer sp. nov., isolated from human stomach.</title>
        <authorList>
            <person name="Song Y."/>
        </authorList>
    </citation>
    <scope>NUCLEOTIDE SEQUENCE [LARGE SCALE GENOMIC DNA]</scope>
    <source>
        <strain evidence="11 12">10c7w1</strain>
    </source>
</reference>
<dbReference type="RefSeq" id="WP_102283627.1">
    <property type="nucleotide sequence ID" value="NZ_JARVII010000037.1"/>
</dbReference>
<feature type="domain" description="Survival protein SurE-like phosphatase/nucleotidase" evidence="10">
    <location>
        <begin position="3"/>
        <end position="190"/>
    </location>
</feature>
<name>A0AAW6RN57_9BURK</name>
<dbReference type="Pfam" id="PF01975">
    <property type="entry name" value="SurE"/>
    <property type="match status" value="1"/>
</dbReference>
<dbReference type="NCBIfam" id="TIGR00087">
    <property type="entry name" value="surE"/>
    <property type="match status" value="1"/>
</dbReference>
<feature type="binding site" evidence="9">
    <location>
        <position position="8"/>
    </location>
    <ligand>
        <name>a divalent metal cation</name>
        <dbReference type="ChEBI" id="CHEBI:60240"/>
    </ligand>
</feature>
<keyword evidence="7 9" id="KW-0547">Nucleotide-binding</keyword>
<evidence type="ECO:0000256" key="4">
    <source>
        <dbReference type="ARBA" id="ARBA00011062"/>
    </source>
</evidence>
<dbReference type="InterPro" id="IPR002828">
    <property type="entry name" value="SurE-like_Pase/nucleotidase"/>
</dbReference>
<dbReference type="PANTHER" id="PTHR30457:SF12">
    <property type="entry name" value="5'_3'-NUCLEOTIDASE SURE"/>
    <property type="match status" value="1"/>
</dbReference>
<keyword evidence="8 9" id="KW-0378">Hydrolase</keyword>
<dbReference type="GO" id="GO:0008253">
    <property type="term" value="F:5'-nucleotidase activity"/>
    <property type="evidence" value="ECO:0007669"/>
    <property type="project" value="UniProtKB-UniRule"/>
</dbReference>
<dbReference type="InterPro" id="IPR036523">
    <property type="entry name" value="SurE-like_sf"/>
</dbReference>
<dbReference type="GO" id="GO:0046872">
    <property type="term" value="F:metal ion binding"/>
    <property type="evidence" value="ECO:0007669"/>
    <property type="project" value="UniProtKB-UniRule"/>
</dbReference>
<evidence type="ECO:0000256" key="5">
    <source>
        <dbReference type="ARBA" id="ARBA00022490"/>
    </source>
</evidence>
<dbReference type="GO" id="GO:0004309">
    <property type="term" value="F:exopolyphosphatase activity"/>
    <property type="evidence" value="ECO:0007669"/>
    <property type="project" value="TreeGrafter"/>
</dbReference>
<feature type="binding site" evidence="9">
    <location>
        <position position="9"/>
    </location>
    <ligand>
        <name>a divalent metal cation</name>
        <dbReference type="ChEBI" id="CHEBI:60240"/>
    </ligand>
</feature>
<accession>A0AAW6RN57</accession>
<dbReference type="InterPro" id="IPR030048">
    <property type="entry name" value="SurE"/>
</dbReference>
<dbReference type="Gene3D" id="3.40.1210.10">
    <property type="entry name" value="Survival protein SurE-like phosphatase/nucleotidase"/>
    <property type="match status" value="1"/>
</dbReference>
<evidence type="ECO:0000259" key="10">
    <source>
        <dbReference type="Pfam" id="PF01975"/>
    </source>
</evidence>
<dbReference type="HAMAP" id="MF_00060">
    <property type="entry name" value="SurE"/>
    <property type="match status" value="1"/>
</dbReference>
<proteinExistence type="inferred from homology"/>
<evidence type="ECO:0000256" key="8">
    <source>
        <dbReference type="ARBA" id="ARBA00022801"/>
    </source>
</evidence>
<dbReference type="EMBL" id="JARVII010000037">
    <property type="protein sequence ID" value="MDG9700478.1"/>
    <property type="molecule type" value="Genomic_DNA"/>
</dbReference>
<feature type="binding site" evidence="9">
    <location>
        <position position="41"/>
    </location>
    <ligand>
        <name>a divalent metal cation</name>
        <dbReference type="ChEBI" id="CHEBI:60240"/>
    </ligand>
</feature>
<protein>
    <recommendedName>
        <fullName evidence="9">5'-nucleotidase SurE</fullName>
        <ecNumber evidence="9">3.1.3.5</ecNumber>
    </recommendedName>
    <alternativeName>
        <fullName evidence="9">Nucleoside 5'-monophosphate phosphohydrolase</fullName>
    </alternativeName>
</protein>
<dbReference type="AlphaFoldDB" id="A0AAW6RN57"/>